<dbReference type="EMBL" id="MIND01000018">
    <property type="protein sequence ID" value="POF87153.1"/>
    <property type="molecule type" value="Genomic_DNA"/>
</dbReference>
<evidence type="ECO:0008006" key="3">
    <source>
        <dbReference type="Google" id="ProtNLM"/>
    </source>
</evidence>
<reference evidence="1 2" key="1">
    <citation type="submission" date="2016-08" db="EMBL/GenBank/DDBJ databases">
        <authorList>
            <person name="Seilhamer J.J."/>
        </authorList>
    </citation>
    <scope>NUCLEOTIDE SEQUENCE [LARGE SCALE GENOMIC DNA]</scope>
    <source>
        <strain evidence="1 2">KT-27</strain>
    </source>
</reference>
<proteinExistence type="predicted"/>
<reference evidence="1 2" key="2">
    <citation type="submission" date="2018-03" db="EMBL/GenBank/DDBJ databases">
        <title>Draft genome of Pseudomonas putida strain KT-27.</title>
        <authorList>
            <person name="Yoshizawa S."/>
            <person name="Khan N.H."/>
            <person name="Nishimura M."/>
            <person name="Chiura H.X."/>
            <person name="Ogura Y."/>
            <person name="Hayashi T."/>
            <person name="Kogure K."/>
        </authorList>
    </citation>
    <scope>NUCLEOTIDE SEQUENCE [LARGE SCALE GENOMIC DNA]</scope>
    <source>
        <strain evidence="1 2">KT-27</strain>
    </source>
</reference>
<evidence type="ECO:0000313" key="2">
    <source>
        <dbReference type="Proteomes" id="UP000237194"/>
    </source>
</evidence>
<sequence length="84" mass="9251">MKKIVPDPPRLKLIISPHFSVHSDMLPSDSLTLANEFLSGVVDTLDQQCQETLHEPDLNALASAAHATRMARTLVEHALTKLHS</sequence>
<gene>
    <name evidence="1" type="ORF">BGP80_03965</name>
</gene>
<protein>
    <recommendedName>
        <fullName evidence="3">DUF3077 domain-containing protein</fullName>
    </recommendedName>
</protein>
<dbReference type="AlphaFoldDB" id="A0A2S3W8D5"/>
<dbReference type="RefSeq" id="WP_103435592.1">
    <property type="nucleotide sequence ID" value="NZ_MIND01000018.1"/>
</dbReference>
<accession>A0A2S3W8D5</accession>
<comment type="caution">
    <text evidence="1">The sequence shown here is derived from an EMBL/GenBank/DDBJ whole genome shotgun (WGS) entry which is preliminary data.</text>
</comment>
<name>A0A2S3W8D5_PSEPU</name>
<organism evidence="1 2">
    <name type="scientific">Pseudomonas putida</name>
    <name type="common">Arthrobacter siderocapsulatus</name>
    <dbReference type="NCBI Taxonomy" id="303"/>
    <lineage>
        <taxon>Bacteria</taxon>
        <taxon>Pseudomonadati</taxon>
        <taxon>Pseudomonadota</taxon>
        <taxon>Gammaproteobacteria</taxon>
        <taxon>Pseudomonadales</taxon>
        <taxon>Pseudomonadaceae</taxon>
        <taxon>Pseudomonas</taxon>
    </lineage>
</organism>
<dbReference type="Proteomes" id="UP000237194">
    <property type="component" value="Unassembled WGS sequence"/>
</dbReference>
<evidence type="ECO:0000313" key="1">
    <source>
        <dbReference type="EMBL" id="POF87153.1"/>
    </source>
</evidence>